<dbReference type="EMBL" id="MH248138">
    <property type="protein sequence ID" value="AWY08303.1"/>
    <property type="molecule type" value="Genomic_DNA"/>
</dbReference>
<protein>
    <submittedName>
        <fullName evidence="2">Uncharacterized protein</fullName>
    </submittedName>
</protein>
<sequence>MSKRIQFLLSWSAFISGLFLTLVFFALIVFNVVMDISKEVTTPLLIALVICFINNMSTAFLMRSNNSKP</sequence>
<keyword evidence="1" id="KW-0472">Membrane</keyword>
<reference evidence="2 3" key="1">
    <citation type="submission" date="2018-04" db="EMBL/GenBank/DDBJ databases">
        <authorList>
            <person name="Go L.Y."/>
            <person name="Mitchell J.A."/>
        </authorList>
    </citation>
    <scope>NUCLEOTIDE SEQUENCE [LARGE SCALE GENOMIC DNA]</scope>
</reference>
<feature type="transmembrane region" description="Helical" evidence="1">
    <location>
        <begin position="42"/>
        <end position="62"/>
    </location>
</feature>
<keyword evidence="1" id="KW-1133">Transmembrane helix</keyword>
<evidence type="ECO:0000313" key="3">
    <source>
        <dbReference type="Proteomes" id="UP000251795"/>
    </source>
</evidence>
<dbReference type="Proteomes" id="UP000251795">
    <property type="component" value="Segment"/>
</dbReference>
<name>A0A2Z4QDZ1_9CAUD</name>
<evidence type="ECO:0000313" key="2">
    <source>
        <dbReference type="EMBL" id="AWY08303.1"/>
    </source>
</evidence>
<keyword evidence="1" id="KW-0812">Transmembrane</keyword>
<feature type="transmembrane region" description="Helical" evidence="1">
    <location>
        <begin position="7"/>
        <end position="30"/>
    </location>
</feature>
<organism evidence="2 3">
    <name type="scientific">Erwinia phage vB_EamM_Alexandra</name>
    <dbReference type="NCBI Taxonomy" id="2201424"/>
    <lineage>
        <taxon>Viruses</taxon>
        <taxon>Duplodnaviria</taxon>
        <taxon>Heunggongvirae</taxon>
        <taxon>Uroviricota</taxon>
        <taxon>Caudoviricetes</taxon>
        <taxon>Alexandravirus</taxon>
        <taxon>Alexandravirus alexandra</taxon>
    </lineage>
</organism>
<accession>A0A2Z4QDZ1</accession>
<evidence type="ECO:0000256" key="1">
    <source>
        <dbReference type="SAM" id="Phobius"/>
    </source>
</evidence>
<proteinExistence type="predicted"/>
<keyword evidence="3" id="KW-1185">Reference proteome</keyword>
<gene>
    <name evidence="2" type="ORF">Alexandra_23</name>
</gene>